<keyword evidence="3" id="KW-0547">Nucleotide-binding</keyword>
<sequence length="407" mass="47626">MAVINREFYVNKLNELKNNNRIKVLTGIKRSGKSTIMDLFINSLVNNGIPENNIIKINFKNVANIDLTSKNEIISYIKSKIQNIEDKKYLFLDEINLVYEFEKVISILFNENNNLHMDFYISGLNSKMILSKIINEISDENVSELKIYPLSFSEYYNFYLKDKKTKKDLYKKFIQYGSFPALLNNNNKDEIKIKLEDLINSIILNDIVEYSKVSSTIILKKIIEYFYENIGVITTDNKITNALNATGNRISSHTADNYIKFILNAFIVYEVKRYDPKFKKILSSGNKYYASDLGIKNFLYSKNPLSNSYLLENIVCLELLKHNYNVYVGTINWTEISFVAIKNNEVKYYQIIDSIKNNERLYKEQFKSLLSINDNYPKCIITNDEIEKYNEQGIEVINVIDWLLEQN</sequence>
<evidence type="ECO:0000259" key="1">
    <source>
        <dbReference type="Pfam" id="PF13173"/>
    </source>
</evidence>
<proteinExistence type="predicted"/>
<keyword evidence="4" id="KW-1185">Reference proteome</keyword>
<dbReference type="PANTHER" id="PTHR33295">
    <property type="entry name" value="ATPASE"/>
    <property type="match status" value="1"/>
</dbReference>
<name>A0ABZ2TLE7_9BACT</name>
<dbReference type="GO" id="GO:0005524">
    <property type="term" value="F:ATP binding"/>
    <property type="evidence" value="ECO:0007669"/>
    <property type="project" value="UniProtKB-KW"/>
</dbReference>
<dbReference type="InterPro" id="IPR027417">
    <property type="entry name" value="P-loop_NTPase"/>
</dbReference>
<dbReference type="EMBL" id="CP088155">
    <property type="protein sequence ID" value="WYM97275.1"/>
    <property type="molecule type" value="Genomic_DNA"/>
</dbReference>
<dbReference type="RefSeq" id="WP_405311634.1">
    <property type="nucleotide sequence ID" value="NZ_CP088155.1"/>
</dbReference>
<gene>
    <name evidence="3" type="ORF">LQ356_00045</name>
</gene>
<feature type="domain" description="DUF4143" evidence="2">
    <location>
        <begin position="205"/>
        <end position="337"/>
    </location>
</feature>
<dbReference type="InterPro" id="IPR041682">
    <property type="entry name" value="AAA_14"/>
</dbReference>
<organism evidence="3 4">
    <name type="scientific">Metamycoplasma faucium</name>
    <dbReference type="NCBI Taxonomy" id="56142"/>
    <lineage>
        <taxon>Bacteria</taxon>
        <taxon>Bacillati</taxon>
        <taxon>Mycoplasmatota</taxon>
        <taxon>Mycoplasmoidales</taxon>
        <taxon>Metamycoplasmataceae</taxon>
        <taxon>Metamycoplasma</taxon>
    </lineage>
</organism>
<dbReference type="PANTHER" id="PTHR33295:SF20">
    <property type="entry name" value="ATPASE"/>
    <property type="match status" value="1"/>
</dbReference>
<evidence type="ECO:0000313" key="4">
    <source>
        <dbReference type="Proteomes" id="UP001622612"/>
    </source>
</evidence>
<evidence type="ECO:0000313" key="3">
    <source>
        <dbReference type="EMBL" id="WYM97275.1"/>
    </source>
</evidence>
<evidence type="ECO:0000259" key="2">
    <source>
        <dbReference type="Pfam" id="PF13635"/>
    </source>
</evidence>
<dbReference type="InterPro" id="IPR025420">
    <property type="entry name" value="DUF4143"/>
</dbReference>
<dbReference type="Pfam" id="PF13173">
    <property type="entry name" value="AAA_14"/>
    <property type="match status" value="1"/>
</dbReference>
<accession>A0ABZ2TLE7</accession>
<dbReference type="Pfam" id="PF13635">
    <property type="entry name" value="DUF4143"/>
    <property type="match status" value="1"/>
</dbReference>
<keyword evidence="3" id="KW-0067">ATP-binding</keyword>
<dbReference type="Proteomes" id="UP001622612">
    <property type="component" value="Chromosome"/>
</dbReference>
<reference evidence="3" key="1">
    <citation type="submission" date="2021-11" db="EMBL/GenBank/DDBJ databases">
        <title>The first genome sequence of unculturable Mycoplasma faucium obtained by de novo assembly of metagenomic reads.</title>
        <authorList>
            <person name="Sabat A.J."/>
            <person name="Bathoorn E."/>
            <person name="Akkerboom V."/>
            <person name="Friedrich A.W."/>
        </authorList>
    </citation>
    <scope>NUCLEOTIDE SEQUENCE [LARGE SCALE GENOMIC DNA]</scope>
    <source>
        <strain evidence="3">UMCG-MFM1</strain>
    </source>
</reference>
<protein>
    <submittedName>
        <fullName evidence="3">ATP-binding protein</fullName>
    </submittedName>
</protein>
<dbReference type="SUPFAM" id="SSF52540">
    <property type="entry name" value="P-loop containing nucleoside triphosphate hydrolases"/>
    <property type="match status" value="1"/>
</dbReference>
<feature type="domain" description="AAA" evidence="1">
    <location>
        <begin position="19"/>
        <end position="155"/>
    </location>
</feature>